<sequence>MKAYQEPSKVQKEGCSMNEQENKNDIRYWNDSGAWFNDDIGGAFKVSVITDVKAATKGDKHLAAALTDEFGDAPIVQVVDAKGTHHYYPITARDDIWEDTGRELRDKGFIADTVTQ</sequence>
<dbReference type="AlphaFoldDB" id="U4TUK9"/>
<keyword evidence="3" id="KW-1185">Reference proteome</keyword>
<dbReference type="EMBL" id="KI271589">
    <property type="protein sequence ID" value="ERL65117.1"/>
    <property type="molecule type" value="Genomic_DNA"/>
</dbReference>
<protein>
    <submittedName>
        <fullName evidence="2">Uncharacterized protein</fullName>
    </submittedName>
</protein>
<organism evidence="2 3">
    <name type="scientific">Schleiferilactobacillus shenzhenensis LY-73</name>
    <dbReference type="NCBI Taxonomy" id="1231336"/>
    <lineage>
        <taxon>Bacteria</taxon>
        <taxon>Bacillati</taxon>
        <taxon>Bacillota</taxon>
        <taxon>Bacilli</taxon>
        <taxon>Lactobacillales</taxon>
        <taxon>Lactobacillaceae</taxon>
        <taxon>Schleiferilactobacillus</taxon>
    </lineage>
</organism>
<name>U4TUK9_9LACO</name>
<reference evidence="3" key="1">
    <citation type="journal article" date="2013" name="Genome Announc.">
        <title>Whole-Genome Sequencing of Lactobacillus shenzhenensis Strain LY-73T.</title>
        <authorList>
            <person name="Lin Z."/>
            <person name="Liu Z."/>
            <person name="Yang R."/>
            <person name="Zou Y."/>
            <person name="Wan D."/>
            <person name="Chen J."/>
            <person name="Guo M."/>
            <person name="Zhao J."/>
            <person name="Fang C."/>
            <person name="Yang R."/>
            <person name="Liu F."/>
        </authorList>
    </citation>
    <scope>NUCLEOTIDE SEQUENCE [LARGE SCALE GENOMIC DNA]</scope>
    <source>
        <strain evidence="3">LY-73</strain>
    </source>
</reference>
<dbReference type="HOGENOM" id="CLU_2093767_0_0_9"/>
<dbReference type="Proteomes" id="UP000030647">
    <property type="component" value="Unassembled WGS sequence"/>
</dbReference>
<evidence type="ECO:0000256" key="1">
    <source>
        <dbReference type="SAM" id="MobiDB-lite"/>
    </source>
</evidence>
<proteinExistence type="predicted"/>
<evidence type="ECO:0000313" key="2">
    <source>
        <dbReference type="EMBL" id="ERL65117.1"/>
    </source>
</evidence>
<gene>
    <name evidence="2" type="ORF">L248_3055</name>
</gene>
<feature type="region of interest" description="Disordered" evidence="1">
    <location>
        <begin position="1"/>
        <end position="21"/>
    </location>
</feature>
<evidence type="ECO:0000313" key="3">
    <source>
        <dbReference type="Proteomes" id="UP000030647"/>
    </source>
</evidence>
<accession>U4TUK9</accession>